<evidence type="ECO:0000313" key="3">
    <source>
        <dbReference type="EMBL" id="RSZ29616.1"/>
    </source>
</evidence>
<protein>
    <submittedName>
        <fullName evidence="3">3-methylitaconate isomerase</fullName>
    </submittedName>
</protein>
<dbReference type="RefSeq" id="WP_125966791.1">
    <property type="nucleotide sequence ID" value="NZ_RXFQ01000024.1"/>
</dbReference>
<comment type="similarity">
    <text evidence="1">Belongs to the PrpF family.</text>
</comment>
<dbReference type="InterPro" id="IPR007400">
    <property type="entry name" value="PrpF-like"/>
</dbReference>
<gene>
    <name evidence="3" type="ORF">EJO66_28945</name>
</gene>
<evidence type="ECO:0000313" key="4">
    <source>
        <dbReference type="Proteomes" id="UP000271137"/>
    </source>
</evidence>
<keyword evidence="4" id="KW-1185">Reference proteome</keyword>
<dbReference type="SUPFAM" id="SSF54506">
    <property type="entry name" value="Diaminopimelate epimerase-like"/>
    <property type="match status" value="2"/>
</dbReference>
<organism evidence="3 4">
    <name type="scientific">Variovorax beijingensis</name>
    <dbReference type="NCBI Taxonomy" id="2496117"/>
    <lineage>
        <taxon>Bacteria</taxon>
        <taxon>Pseudomonadati</taxon>
        <taxon>Pseudomonadota</taxon>
        <taxon>Betaproteobacteria</taxon>
        <taxon>Burkholderiales</taxon>
        <taxon>Comamonadaceae</taxon>
        <taxon>Variovorax</taxon>
    </lineage>
</organism>
<dbReference type="Proteomes" id="UP000271137">
    <property type="component" value="Unassembled WGS sequence"/>
</dbReference>
<comment type="caution">
    <text evidence="3">The sequence shown here is derived from an EMBL/GenBank/DDBJ whole genome shotgun (WGS) entry which is preliminary data.</text>
</comment>
<reference evidence="3 4" key="1">
    <citation type="submission" date="2018-12" db="EMBL/GenBank/DDBJ databases">
        <title>The genome sequences of strain 502.</title>
        <authorList>
            <person name="Gao J."/>
            <person name="Sun J."/>
        </authorList>
    </citation>
    <scope>NUCLEOTIDE SEQUENCE [LARGE SCALE GENOMIC DNA]</scope>
    <source>
        <strain evidence="3 4">502</strain>
    </source>
</reference>
<sequence length="398" mass="42249">MMEQFATAYAYYRGGTSKAAIVKRSDLPPMRSDLDLDAWVLAVMGSPDRRQIDGLGGADPLTSKFAIVGPPTRPGADVDYTFLQVIPERATVTQDINCGNISAAIGPFAIDEGLVASRGPITSVRIHATNMGQIIHADVEVGEDGKARVLGSQRIDGVPGTGAPVRLDFRELVGGATGRLLPTGRVRDRLVVDGREIEISIVDLANLVCYVRAEDLGLVGTEDPLAMQANRELMQLCERVRLEAALLAGVAKDMESATRQPPSTPWLALVSAPRPWCDHATGEQHEAHECDIGARLYARGGNVHKAYPGTGSACLGVASMLEGSVAHDLVSADAHASGTIRIGHPCGVLDVAAAIENQAGADPLVRRAAFVRTARRIADGRVYTAVDRLPWLSDSAAR</sequence>
<dbReference type="Gene3D" id="3.10.310.10">
    <property type="entry name" value="Diaminopimelate Epimerase, Chain A, domain 1"/>
    <property type="match status" value="2"/>
</dbReference>
<dbReference type="PANTHER" id="PTHR43709:SF2">
    <property type="entry name" value="DUF453 DOMAIN PROTEIN (AFU_ORTHOLOGUE AFUA_6G00360)"/>
    <property type="match status" value="1"/>
</dbReference>
<accession>A0ABX9ZYA1</accession>
<dbReference type="Pfam" id="PF04303">
    <property type="entry name" value="PrpF"/>
    <property type="match status" value="1"/>
</dbReference>
<dbReference type="PANTHER" id="PTHR43709">
    <property type="entry name" value="ACONITATE ISOMERASE-RELATED"/>
    <property type="match status" value="1"/>
</dbReference>
<name>A0ABX9ZYA1_9BURK</name>
<evidence type="ECO:0000256" key="2">
    <source>
        <dbReference type="ARBA" id="ARBA00023235"/>
    </source>
</evidence>
<keyword evidence="2 3" id="KW-0413">Isomerase</keyword>
<proteinExistence type="inferred from homology"/>
<dbReference type="EMBL" id="RXFQ01000024">
    <property type="protein sequence ID" value="RSZ29616.1"/>
    <property type="molecule type" value="Genomic_DNA"/>
</dbReference>
<evidence type="ECO:0000256" key="1">
    <source>
        <dbReference type="ARBA" id="ARBA00007673"/>
    </source>
</evidence>
<dbReference type="GO" id="GO:0016853">
    <property type="term" value="F:isomerase activity"/>
    <property type="evidence" value="ECO:0007669"/>
    <property type="project" value="UniProtKB-KW"/>
</dbReference>